<dbReference type="STRING" id="338963.Pcar_0993"/>
<comment type="subcellular location">
    <subcellularLocation>
        <location evidence="1 8">Cell membrane</location>
        <topology evidence="1 8">Multi-pass membrane protein</topology>
    </subcellularLocation>
</comment>
<dbReference type="InterPro" id="IPR026033">
    <property type="entry name" value="Azg-like_bact_archaea"/>
</dbReference>
<dbReference type="GO" id="GO:0005886">
    <property type="term" value="C:plasma membrane"/>
    <property type="evidence" value="ECO:0007669"/>
    <property type="project" value="UniProtKB-SubCell"/>
</dbReference>
<dbReference type="eggNOG" id="COG2252">
    <property type="taxonomic scope" value="Bacteria"/>
</dbReference>
<evidence type="ECO:0000256" key="4">
    <source>
        <dbReference type="ARBA" id="ARBA00022475"/>
    </source>
</evidence>
<dbReference type="EMBL" id="CP000142">
    <property type="protein sequence ID" value="ABA88244.1"/>
    <property type="molecule type" value="Genomic_DNA"/>
</dbReference>
<feature type="transmembrane region" description="Helical" evidence="9">
    <location>
        <begin position="20"/>
        <end position="37"/>
    </location>
</feature>
<accession>Q3A5W3</accession>
<organism evidence="10 11">
    <name type="scientific">Syntrophotalea carbinolica (strain DSM 2380 / NBRC 103641 / GraBd1)</name>
    <name type="common">Pelobacter carbinolicus</name>
    <dbReference type="NCBI Taxonomy" id="338963"/>
    <lineage>
        <taxon>Bacteria</taxon>
        <taxon>Pseudomonadati</taxon>
        <taxon>Thermodesulfobacteriota</taxon>
        <taxon>Desulfuromonadia</taxon>
        <taxon>Desulfuromonadales</taxon>
        <taxon>Syntrophotaleaceae</taxon>
        <taxon>Syntrophotalea</taxon>
    </lineage>
</organism>
<protein>
    <submittedName>
        <fullName evidence="10">Adenine transport membrane protein</fullName>
    </submittedName>
</protein>
<feature type="transmembrane region" description="Helical" evidence="9">
    <location>
        <begin position="49"/>
        <end position="75"/>
    </location>
</feature>
<evidence type="ECO:0000256" key="8">
    <source>
        <dbReference type="PIRNR" id="PIRNR005353"/>
    </source>
</evidence>
<keyword evidence="11" id="KW-1185">Reference proteome</keyword>
<dbReference type="InterPro" id="IPR006043">
    <property type="entry name" value="NCS2"/>
</dbReference>
<reference evidence="10 11" key="2">
    <citation type="journal article" date="2012" name="BMC Genomics">
        <title>The genome of Pelobacter carbinolicus reveals surprising metabolic capabilities and physiological features.</title>
        <authorList>
            <person name="Aklujkar M."/>
            <person name="Haveman S.A."/>
            <person name="Didonato R.Jr."/>
            <person name="Chertkov O."/>
            <person name="Han C.S."/>
            <person name="Land M.L."/>
            <person name="Brown P."/>
            <person name="Lovley D.R."/>
        </authorList>
    </citation>
    <scope>NUCLEOTIDE SEQUENCE [LARGE SCALE GENOMIC DNA]</scope>
    <source>
        <strain evidence="11">DSM 2380 / NBRC 103641 / GraBd1</strain>
    </source>
</reference>
<evidence type="ECO:0000256" key="2">
    <source>
        <dbReference type="ARBA" id="ARBA00005697"/>
    </source>
</evidence>
<keyword evidence="7 8" id="KW-0472">Membrane</keyword>
<dbReference type="InterPro" id="IPR045018">
    <property type="entry name" value="Azg-like"/>
</dbReference>
<dbReference type="GO" id="GO:0005345">
    <property type="term" value="F:purine nucleobase transmembrane transporter activity"/>
    <property type="evidence" value="ECO:0007669"/>
    <property type="project" value="TreeGrafter"/>
</dbReference>
<dbReference type="PANTHER" id="PTHR43337">
    <property type="entry name" value="XANTHINE/URACIL PERMEASE C887.17-RELATED"/>
    <property type="match status" value="1"/>
</dbReference>
<dbReference type="Pfam" id="PF00860">
    <property type="entry name" value="Xan_ur_permease"/>
    <property type="match status" value="1"/>
</dbReference>
<feature type="transmembrane region" description="Helical" evidence="9">
    <location>
        <begin position="95"/>
        <end position="119"/>
    </location>
</feature>
<dbReference type="HOGENOM" id="CLU_024508_0_1_7"/>
<reference evidence="11" key="1">
    <citation type="submission" date="2005-10" db="EMBL/GenBank/DDBJ databases">
        <title>Complete sequence of Pelobacter carbinolicus DSM 2380.</title>
        <authorList>
            <person name="Copeland A."/>
            <person name="Lucas S."/>
            <person name="Lapidus A."/>
            <person name="Barry K."/>
            <person name="Detter J.C."/>
            <person name="Glavina T."/>
            <person name="Hammon N."/>
            <person name="Israni S."/>
            <person name="Pitluck S."/>
            <person name="Chertkov O."/>
            <person name="Schmutz J."/>
            <person name="Larimer F."/>
            <person name="Land M."/>
            <person name="Kyrpides N."/>
            <person name="Ivanova N."/>
            <person name="Richardson P."/>
        </authorList>
    </citation>
    <scope>NUCLEOTIDE SEQUENCE [LARGE SCALE GENOMIC DNA]</scope>
    <source>
        <strain evidence="11">DSM 2380 / NBRC 103641 / GraBd1</strain>
    </source>
</reference>
<evidence type="ECO:0000256" key="1">
    <source>
        <dbReference type="ARBA" id="ARBA00004651"/>
    </source>
</evidence>
<proteinExistence type="inferred from homology"/>
<sequence length="428" mass="45281">MLERLFHLKANGTCLRNEIVAGATTFMAAAYIIFVHPDMLAATGMDKGALTTVTCLVAGLASLLMALWANVPIMMAPGMGLNAFFTYTLVINQHIPWQTALGIVFLSGIIFLLLTWLGFRERILKAIPVSLQLATAVGIGLFIAFIGLQKLGLIVDNPATLVGLGPITRPVLLGLIGLLLAVFLEIRRVRGALLFSILTVTALAFFSGEAQLPDSLVAMPPSPAPIAFKLDILGALNLSFWAAVFTFMFMDLFDSLGTLLAVCREAGMVKKDGKIPGLPRMLSADALATVGGAVLGTSTTTAFLESASGVSDGGRTGLTSVVTGLLFLLSAFFAPLVGAVPACATAPALIMVGIFMMRGMGQIDFYDFEEGAPAFLTILFMPLTYSISNGLAFGFLSYALIKILLGKWRQCDPFLLGAALLSLISLCL</sequence>
<feature type="transmembrane region" description="Helical" evidence="9">
    <location>
        <begin position="126"/>
        <end position="147"/>
    </location>
</feature>
<dbReference type="PIRSF" id="PIRSF005353">
    <property type="entry name" value="PbuG"/>
    <property type="match status" value="1"/>
</dbReference>
<feature type="transmembrane region" description="Helical" evidence="9">
    <location>
        <begin position="191"/>
        <end position="212"/>
    </location>
</feature>
<keyword evidence="5 8" id="KW-0812">Transmembrane</keyword>
<comment type="similarity">
    <text evidence="2 8">Belongs to the nucleobase:cation symporter-2 (NCS2) (TC 2.A.40) family. Azg-like subfamily.</text>
</comment>
<dbReference type="OrthoDB" id="9808458at2"/>
<gene>
    <name evidence="10" type="primary">purP</name>
    <name evidence="10" type="ordered locus">Pcar_0993</name>
</gene>
<feature type="transmembrane region" description="Helical" evidence="9">
    <location>
        <begin position="167"/>
        <end position="184"/>
    </location>
</feature>
<evidence type="ECO:0000256" key="9">
    <source>
        <dbReference type="SAM" id="Phobius"/>
    </source>
</evidence>
<dbReference type="Proteomes" id="UP000002534">
    <property type="component" value="Chromosome"/>
</dbReference>
<keyword evidence="6 8" id="KW-1133">Transmembrane helix</keyword>
<feature type="transmembrane region" description="Helical" evidence="9">
    <location>
        <begin position="375"/>
        <end position="401"/>
    </location>
</feature>
<evidence type="ECO:0000313" key="10">
    <source>
        <dbReference type="EMBL" id="ABA88244.1"/>
    </source>
</evidence>
<dbReference type="PANTHER" id="PTHR43337:SF1">
    <property type="entry name" value="XANTHINE_URACIL PERMEASE C887.17-RELATED"/>
    <property type="match status" value="1"/>
</dbReference>
<keyword evidence="4 8" id="KW-1003">Cell membrane</keyword>
<evidence type="ECO:0000313" key="11">
    <source>
        <dbReference type="Proteomes" id="UP000002534"/>
    </source>
</evidence>
<evidence type="ECO:0000256" key="7">
    <source>
        <dbReference type="ARBA" id="ARBA00023136"/>
    </source>
</evidence>
<keyword evidence="3 8" id="KW-0813">Transport</keyword>
<dbReference type="RefSeq" id="WP_011340712.1">
    <property type="nucleotide sequence ID" value="NC_007498.2"/>
</dbReference>
<dbReference type="KEGG" id="pca:Pcar_0993"/>
<evidence type="ECO:0000256" key="6">
    <source>
        <dbReference type="ARBA" id="ARBA00022989"/>
    </source>
</evidence>
<feature type="transmembrane region" description="Helical" evidence="9">
    <location>
        <begin position="325"/>
        <end position="355"/>
    </location>
</feature>
<name>Q3A5W3_SYNC1</name>
<evidence type="ECO:0000256" key="5">
    <source>
        <dbReference type="ARBA" id="ARBA00022692"/>
    </source>
</evidence>
<evidence type="ECO:0000256" key="3">
    <source>
        <dbReference type="ARBA" id="ARBA00022448"/>
    </source>
</evidence>
<dbReference type="AlphaFoldDB" id="Q3A5W3"/>